<sequence length="598" mass="67969">MVSQNSLNHEKSMLFTSIFQTQWLNFIAKESALPPNLTTSSYNSSLHNDLLALKCMKASKLAPSEYQAVRFDGKIRFMELPHPLPYAFLGNTLIEKWDLLREKCSTKESALRPQFKGNTQRIIRFTYPADDDGECWLSALDGNRSPFLNGRSSFKNPILLKLDIANFFPSIYTHALDWAIEGERKSGKKHLGALVDQAYQYSRNMRTDGVAIGPITSNIAAEIILNDLDKFLSEKKDAEELDFRRFVDDIEILTPSSTDIDQLVGEISRILRKYSLSLNHTKQSVKPVWEHLAGGINAKANTFLSTSLGSISSKNIKHFVADLHHLAIQEKSYSILKYSWDRIIREMAESSENKKRLFVREAIYLLRDHPDLASRIAEEIKKDALLAREINGHRPSTSYFNLLTLHFISTGSTETVCWLLHIFSLCRIDPSCLLSKLMEQVEESSGPTSQATGTDLPTGPTYSLDPSADQKASDASETNSLNNNSSGEPNSCIRGEATRLTLLSLITPLVALSFLDCFERVSLKRKLTCPPQKILRILKEMYSGDDPYTDERKEDWSWAWPIRYELFRRKELHAVDLEPYETKVFNILEKNDFRILAP</sequence>
<accession>A0ABY8VHJ3</accession>
<feature type="region of interest" description="Disordered" evidence="1">
    <location>
        <begin position="443"/>
        <end position="490"/>
    </location>
</feature>
<evidence type="ECO:0000259" key="2">
    <source>
        <dbReference type="PROSITE" id="PS50878"/>
    </source>
</evidence>
<keyword evidence="3" id="KW-0695">RNA-directed DNA polymerase</keyword>
<dbReference type="GO" id="GO:0003964">
    <property type="term" value="F:RNA-directed DNA polymerase activity"/>
    <property type="evidence" value="ECO:0007669"/>
    <property type="project" value="UniProtKB-KW"/>
</dbReference>
<evidence type="ECO:0000256" key="1">
    <source>
        <dbReference type="SAM" id="MobiDB-lite"/>
    </source>
</evidence>
<evidence type="ECO:0000313" key="4">
    <source>
        <dbReference type="Proteomes" id="UP001225598"/>
    </source>
</evidence>
<keyword evidence="3" id="KW-0808">Transferase</keyword>
<dbReference type="InterPro" id="IPR000477">
    <property type="entry name" value="RT_dom"/>
</dbReference>
<dbReference type="Proteomes" id="UP001225598">
    <property type="component" value="Chromosome"/>
</dbReference>
<dbReference type="PANTHER" id="PTHR34047:SF8">
    <property type="entry name" value="PROTEIN YKFC"/>
    <property type="match status" value="1"/>
</dbReference>
<feature type="compositionally biased region" description="Polar residues" evidence="1">
    <location>
        <begin position="473"/>
        <end position="489"/>
    </location>
</feature>
<dbReference type="Pfam" id="PF00078">
    <property type="entry name" value="RVT_1"/>
    <property type="match status" value="1"/>
</dbReference>
<dbReference type="InterPro" id="IPR051083">
    <property type="entry name" value="GrpII_Intron_Splice-Mob/Def"/>
</dbReference>
<dbReference type="EMBL" id="CP126969">
    <property type="protein sequence ID" value="WIM68230.1"/>
    <property type="molecule type" value="Genomic_DNA"/>
</dbReference>
<dbReference type="RefSeq" id="WP_284825642.1">
    <property type="nucleotide sequence ID" value="NZ_CP126969.1"/>
</dbReference>
<dbReference type="PROSITE" id="PS50878">
    <property type="entry name" value="RT_POL"/>
    <property type="match status" value="1"/>
</dbReference>
<keyword evidence="4" id="KW-1185">Reference proteome</keyword>
<keyword evidence="3" id="KW-0548">Nucleotidyltransferase</keyword>
<feature type="compositionally biased region" description="Polar residues" evidence="1">
    <location>
        <begin position="443"/>
        <end position="455"/>
    </location>
</feature>
<protein>
    <submittedName>
        <fullName evidence="3">RNA-directed DNA polymerase</fullName>
    </submittedName>
</protein>
<name>A0ABY8VHJ3_9CORY</name>
<reference evidence="3 4" key="1">
    <citation type="submission" date="2023-05" db="EMBL/GenBank/DDBJ databases">
        <title>Corynebacterium suedekumii sp. nov. and Corynebacterium breve sp. nov. isolated from raw cow's milk.</title>
        <authorList>
            <person name="Baer M.K."/>
            <person name="Mehl L."/>
            <person name="Hellmuth R."/>
            <person name="Marke G."/>
            <person name="Lipski A."/>
        </authorList>
    </citation>
    <scope>NUCLEOTIDE SEQUENCE [LARGE SCALE GENOMIC DNA]</scope>
    <source>
        <strain evidence="3 4">R4</strain>
    </source>
</reference>
<gene>
    <name evidence="3" type="ORF">QP027_02175</name>
</gene>
<dbReference type="PANTHER" id="PTHR34047">
    <property type="entry name" value="NUCLEAR INTRON MATURASE 1, MITOCHONDRIAL-RELATED"/>
    <property type="match status" value="1"/>
</dbReference>
<evidence type="ECO:0000313" key="3">
    <source>
        <dbReference type="EMBL" id="WIM68230.1"/>
    </source>
</evidence>
<feature type="domain" description="Reverse transcriptase" evidence="2">
    <location>
        <begin position="1"/>
        <end position="308"/>
    </location>
</feature>
<proteinExistence type="predicted"/>
<dbReference type="CDD" id="cd01646">
    <property type="entry name" value="RT_Bac_retron_I"/>
    <property type="match status" value="1"/>
</dbReference>
<organism evidence="3 4">
    <name type="scientific">Corynebacterium breve</name>
    <dbReference type="NCBI Taxonomy" id="3049799"/>
    <lineage>
        <taxon>Bacteria</taxon>
        <taxon>Bacillati</taxon>
        <taxon>Actinomycetota</taxon>
        <taxon>Actinomycetes</taxon>
        <taxon>Mycobacteriales</taxon>
        <taxon>Corynebacteriaceae</taxon>
        <taxon>Corynebacterium</taxon>
    </lineage>
</organism>